<dbReference type="InterPro" id="IPR052340">
    <property type="entry name" value="RNase_Y/CdgJ"/>
</dbReference>
<proteinExistence type="predicted"/>
<dbReference type="PANTHER" id="PTHR33525:SF3">
    <property type="entry name" value="RIBONUCLEASE Y"/>
    <property type="match status" value="1"/>
</dbReference>
<feature type="domain" description="HDOD" evidence="1">
    <location>
        <begin position="28"/>
        <end position="224"/>
    </location>
</feature>
<reference evidence="2 3" key="1">
    <citation type="submission" date="2015-08" db="EMBL/GenBank/DDBJ databases">
        <title>Genome sequencing and assembly of the deep-sea bacterium Idiomarina zobellii.</title>
        <authorList>
            <person name="Mithoefer S.D."/>
            <person name="Rheaume B.A."/>
            <person name="MacLea K.S."/>
        </authorList>
    </citation>
    <scope>NUCLEOTIDE SEQUENCE [LARGE SCALE GENOMIC DNA]</scope>
    <source>
        <strain evidence="2 3">KMM 231</strain>
    </source>
</reference>
<evidence type="ECO:0000313" key="2">
    <source>
        <dbReference type="EMBL" id="KPD23688.1"/>
    </source>
</evidence>
<dbReference type="EMBL" id="LHSG01000006">
    <property type="protein sequence ID" value="KPD23688.1"/>
    <property type="molecule type" value="Genomic_DNA"/>
</dbReference>
<dbReference type="Pfam" id="PF08668">
    <property type="entry name" value="HDOD"/>
    <property type="match status" value="1"/>
</dbReference>
<dbReference type="NCBIfam" id="TIGR00277">
    <property type="entry name" value="HDIG"/>
    <property type="match status" value="1"/>
</dbReference>
<dbReference type="CDD" id="cd00077">
    <property type="entry name" value="HDc"/>
    <property type="match status" value="1"/>
</dbReference>
<dbReference type="RefSeq" id="WP_053953677.1">
    <property type="nucleotide sequence ID" value="NZ_FNCB01000006.1"/>
</dbReference>
<keyword evidence="3" id="KW-1185">Reference proteome</keyword>
<evidence type="ECO:0000259" key="1">
    <source>
        <dbReference type="PROSITE" id="PS51833"/>
    </source>
</evidence>
<dbReference type="Proteomes" id="UP000053030">
    <property type="component" value="Unassembled WGS sequence"/>
</dbReference>
<sequence>MTTSPSNRSLSSINNVDIESIRKNIEKLPMLPVVVYELMKYNPDSKDFYDIVLKLAQADPPLATALLGYANSAAFAQHEATKVSSVKAALSRVGAKRLFELLFAQSVTRVFLPRKAEHRELWKHSLQVAQFASYLVERSEHQYVDPQQVYMAGLLHDIGRFVILQLAPHAIDKTEEKGWHTANELIDVEKEITGHTHAEVGLSACKKLHLPRVIGIAVQYHHTPEVFNSKALSKENRQLLTAIMIADEMSFFLANNKKNAHLPPAEIKKTLKESVLSEHIDTEIVPFNKFCYEFGKAQHQVERTLDSLGIGDSTHKVNSH</sequence>
<dbReference type="PANTHER" id="PTHR33525">
    <property type="match status" value="1"/>
</dbReference>
<evidence type="ECO:0000313" key="3">
    <source>
        <dbReference type="Proteomes" id="UP000053030"/>
    </source>
</evidence>
<dbReference type="OrthoDB" id="9770715at2"/>
<protein>
    <recommendedName>
        <fullName evidence="1">HDOD domain-containing protein</fullName>
    </recommendedName>
</protein>
<dbReference type="Gene3D" id="1.10.3210.10">
    <property type="entry name" value="Hypothetical protein af1432"/>
    <property type="match status" value="1"/>
</dbReference>
<accession>A0A837NF40</accession>
<dbReference type="InterPro" id="IPR006675">
    <property type="entry name" value="HDIG_dom"/>
</dbReference>
<dbReference type="AlphaFoldDB" id="A0A837NF40"/>
<comment type="caution">
    <text evidence="2">The sequence shown here is derived from an EMBL/GenBank/DDBJ whole genome shotgun (WGS) entry which is preliminary data.</text>
</comment>
<name>A0A837NF40_9GAMM</name>
<dbReference type="SMART" id="SM00471">
    <property type="entry name" value="HDc"/>
    <property type="match status" value="1"/>
</dbReference>
<dbReference type="InterPro" id="IPR013976">
    <property type="entry name" value="HDOD"/>
</dbReference>
<dbReference type="InterPro" id="IPR003607">
    <property type="entry name" value="HD/PDEase_dom"/>
</dbReference>
<gene>
    <name evidence="2" type="ORF">AFK76_07445</name>
</gene>
<dbReference type="SUPFAM" id="SSF109604">
    <property type="entry name" value="HD-domain/PDEase-like"/>
    <property type="match status" value="1"/>
</dbReference>
<organism evidence="2 3">
    <name type="scientific">Idiomarina zobellii</name>
    <dbReference type="NCBI Taxonomy" id="86103"/>
    <lineage>
        <taxon>Bacteria</taxon>
        <taxon>Pseudomonadati</taxon>
        <taxon>Pseudomonadota</taxon>
        <taxon>Gammaproteobacteria</taxon>
        <taxon>Alteromonadales</taxon>
        <taxon>Idiomarinaceae</taxon>
        <taxon>Idiomarina</taxon>
    </lineage>
</organism>
<dbReference type="PROSITE" id="PS51833">
    <property type="entry name" value="HDOD"/>
    <property type="match status" value="1"/>
</dbReference>